<dbReference type="RefSeq" id="WP_135984792.1">
    <property type="nucleotide sequence ID" value="NZ_JAASQM010000004.1"/>
</dbReference>
<protein>
    <submittedName>
        <fullName evidence="2">DUF1579 domain-containing protein</fullName>
    </submittedName>
</protein>
<dbReference type="AlphaFoldDB" id="A0A4S1WI53"/>
<reference evidence="2 3" key="1">
    <citation type="submission" date="2019-04" db="EMBL/GenBank/DDBJ databases">
        <title>Sphingomonas psychrotolerans sp. nov., isolated from soil in the Tianshan Mountains, Xinjiang, China.</title>
        <authorList>
            <person name="Luo Y."/>
            <person name="Sheng H."/>
        </authorList>
    </citation>
    <scope>NUCLEOTIDE SEQUENCE [LARGE SCALE GENOMIC DNA]</scope>
    <source>
        <strain evidence="2 3">KIS18-15</strain>
    </source>
</reference>
<organism evidence="2 3">
    <name type="scientific">Sphingomonas naasensis</name>
    <dbReference type="NCBI Taxonomy" id="1344951"/>
    <lineage>
        <taxon>Bacteria</taxon>
        <taxon>Pseudomonadati</taxon>
        <taxon>Pseudomonadota</taxon>
        <taxon>Alphaproteobacteria</taxon>
        <taxon>Sphingomonadales</taxon>
        <taxon>Sphingomonadaceae</taxon>
        <taxon>Sphingomonas</taxon>
    </lineage>
</organism>
<proteinExistence type="predicted"/>
<name>A0A4S1WI53_9SPHN</name>
<accession>A0A4S1WI53</accession>
<sequence>MKTMIVVCALALGVPAAAQAQAADMATIAAQQAAMAKLAAMLGIWRGPATSTTPRGEIRMTQTERVGSFLDGTLTLVEGKAYMADGKVGFHAFGAISYDAATQSYWMSSHAQGRSGRFQLTLTDTGWTWEVPAGPATIRYVASFAGGKWTETGDYVAPGQPPRRIFEMTLSRVGDTDWPEVGSVTKQ</sequence>
<dbReference type="EMBL" id="SRXU01000004">
    <property type="protein sequence ID" value="TGX42363.1"/>
    <property type="molecule type" value="Genomic_DNA"/>
</dbReference>
<evidence type="ECO:0000256" key="1">
    <source>
        <dbReference type="SAM" id="SignalP"/>
    </source>
</evidence>
<dbReference type="Proteomes" id="UP000309848">
    <property type="component" value="Unassembled WGS sequence"/>
</dbReference>
<feature type="chain" id="PRO_5020641228" evidence="1">
    <location>
        <begin position="23"/>
        <end position="187"/>
    </location>
</feature>
<gene>
    <name evidence="2" type="ORF">E5A74_10965</name>
</gene>
<comment type="caution">
    <text evidence="2">The sequence shown here is derived from an EMBL/GenBank/DDBJ whole genome shotgun (WGS) entry which is preliminary data.</text>
</comment>
<keyword evidence="3" id="KW-1185">Reference proteome</keyword>
<feature type="signal peptide" evidence="1">
    <location>
        <begin position="1"/>
        <end position="22"/>
    </location>
</feature>
<keyword evidence="1" id="KW-0732">Signal</keyword>
<evidence type="ECO:0000313" key="2">
    <source>
        <dbReference type="EMBL" id="TGX42363.1"/>
    </source>
</evidence>
<evidence type="ECO:0000313" key="3">
    <source>
        <dbReference type="Proteomes" id="UP000309848"/>
    </source>
</evidence>
<dbReference type="OrthoDB" id="7448322at2"/>